<sequence length="664" mass="76896">MMILYKRKKIRFIVSIAVLLFLPFFSNVGNAATTEESEEEILFITSYNSDTKYTYDNISTFIETYTQLGGKYSTMVENMNATDLTQAHQWKKTLTDILDKHPKAKLVILLGGEAWSSFLHLEDEKYKQLPVFCAMASRNGIRIPEDSTDIRSYNPESINLMERMKEYNVRYCSTYEYDIKKDIEMIQDFYPETEHLVFVSDNTYNGLAELAWFKKNLQHFPQLSITYVDGRIHTLDMAASQLRNLPRNTVMLLGIWRIDNRGITYMNNSVYAFSKANPLLPMFSMTSTAIGYWAIGGYVPQYEGVGKSMGEYAYRFLDQKETDISSINILPNRYKFDAKKLKEWGFENKKLPVNSMVINQPIPFFVAYKTEVQFILIIFLVLVGSLMISLYYYYRTKILKNHLERTTKQLREDKKKLEESEVELRDAKERAEEANQLKSAFVSNMSHEIRTPLNAIVGFSSLIIGSVEQNNELKEYADIVQTNSNLLLQLISDVLDISRLESGKLQFNYEWCELVNHCQNMITLTNRNKTMDVDIKLQMPKEPYMLYTDPLRLQQIIINLLNNALKFTPAGGSITLDYEVDEEKQCMLFSVTDTGTGIPEDKQELVFQRFEKLNEFVQGTGLGLAICKLTIQYMGGDIWIDKNYKNGARFIFSHPIKKQESTEK</sequence>
<dbReference type="PROSITE" id="PS50109">
    <property type="entry name" value="HIS_KIN"/>
    <property type="match status" value="1"/>
</dbReference>
<evidence type="ECO:0000256" key="7">
    <source>
        <dbReference type="ARBA" id="ARBA00022741"/>
    </source>
</evidence>
<evidence type="ECO:0000256" key="8">
    <source>
        <dbReference type="ARBA" id="ARBA00022777"/>
    </source>
</evidence>
<dbReference type="InterPro" id="IPR003594">
    <property type="entry name" value="HATPase_dom"/>
</dbReference>
<gene>
    <name evidence="19" type="ORF">DWX70_12945</name>
    <name evidence="17" type="ORF">F3B85_07015</name>
    <name evidence="18" type="ORF">F3B90_15630</name>
</gene>
<evidence type="ECO:0000313" key="19">
    <source>
        <dbReference type="EMBL" id="RGS83286.1"/>
    </source>
</evidence>
<keyword evidence="7" id="KW-0547">Nucleotide-binding</keyword>
<dbReference type="PANTHER" id="PTHR43711:SF31">
    <property type="entry name" value="HISTIDINE KINASE"/>
    <property type="match status" value="1"/>
</dbReference>
<keyword evidence="15" id="KW-0732">Signal</keyword>
<evidence type="ECO:0000256" key="9">
    <source>
        <dbReference type="ARBA" id="ARBA00022840"/>
    </source>
</evidence>
<evidence type="ECO:0000313" key="20">
    <source>
        <dbReference type="Proteomes" id="UP000266492"/>
    </source>
</evidence>
<dbReference type="InterPro" id="IPR036890">
    <property type="entry name" value="HATPase_C_sf"/>
</dbReference>
<dbReference type="PRINTS" id="PR00344">
    <property type="entry name" value="BCTRLSENSOR"/>
</dbReference>
<dbReference type="Gene3D" id="3.30.565.10">
    <property type="entry name" value="Histidine kinase-like ATPase, C-terminal domain"/>
    <property type="match status" value="1"/>
</dbReference>
<evidence type="ECO:0000256" key="15">
    <source>
        <dbReference type="SAM" id="SignalP"/>
    </source>
</evidence>
<evidence type="ECO:0000256" key="12">
    <source>
        <dbReference type="ARBA" id="ARBA00023136"/>
    </source>
</evidence>
<evidence type="ECO:0000313" key="18">
    <source>
        <dbReference type="EMBL" id="KAA4625560.1"/>
    </source>
</evidence>
<dbReference type="InterPro" id="IPR004358">
    <property type="entry name" value="Sig_transdc_His_kin-like_C"/>
</dbReference>
<dbReference type="FunFam" id="1.10.287.130:FF:000004">
    <property type="entry name" value="Ethylene receptor 1"/>
    <property type="match status" value="1"/>
</dbReference>
<evidence type="ECO:0000313" key="22">
    <source>
        <dbReference type="Proteomes" id="UP000478493"/>
    </source>
</evidence>
<keyword evidence="12 14" id="KW-0472">Membrane</keyword>
<dbReference type="Proteomes" id="UP000424805">
    <property type="component" value="Unassembled WGS sequence"/>
</dbReference>
<dbReference type="InterPro" id="IPR003661">
    <property type="entry name" value="HisK_dim/P_dom"/>
</dbReference>
<keyword evidence="8 19" id="KW-0418">Kinase</keyword>
<comment type="subcellular location">
    <subcellularLocation>
        <location evidence="2">Membrane</location>
    </subcellularLocation>
</comment>
<evidence type="ECO:0000313" key="21">
    <source>
        <dbReference type="Proteomes" id="UP000424805"/>
    </source>
</evidence>
<dbReference type="SUPFAM" id="SSF47384">
    <property type="entry name" value="Homodimeric domain of signal transducing histidine kinase"/>
    <property type="match status" value="1"/>
</dbReference>
<keyword evidence="9" id="KW-0067">ATP-binding</keyword>
<comment type="caution">
    <text evidence="19">The sequence shown here is derived from an EMBL/GenBank/DDBJ whole genome shotgun (WGS) entry which is preliminary data.</text>
</comment>
<dbReference type="InterPro" id="IPR050736">
    <property type="entry name" value="Sensor_HK_Regulatory"/>
</dbReference>
<evidence type="ECO:0000256" key="3">
    <source>
        <dbReference type="ARBA" id="ARBA00012438"/>
    </source>
</evidence>
<dbReference type="GO" id="GO:0000155">
    <property type="term" value="F:phosphorelay sensor kinase activity"/>
    <property type="evidence" value="ECO:0007669"/>
    <property type="project" value="InterPro"/>
</dbReference>
<dbReference type="Pfam" id="PF02518">
    <property type="entry name" value="HATPase_c"/>
    <property type="match status" value="1"/>
</dbReference>
<reference evidence="21 22" key="2">
    <citation type="journal article" date="2019" name="Nat. Med.">
        <title>A library of human gut bacterial isolates paired with longitudinal multiomics data enables mechanistic microbiome research.</title>
        <authorList>
            <person name="Poyet M."/>
            <person name="Groussin M."/>
            <person name="Gibbons S.M."/>
            <person name="Avila-Pacheco J."/>
            <person name="Jiang X."/>
            <person name="Kearney S.M."/>
            <person name="Perrotta A.R."/>
            <person name="Berdy B."/>
            <person name="Zhao S."/>
            <person name="Lieberman T.D."/>
            <person name="Swanson P.K."/>
            <person name="Smith M."/>
            <person name="Roesemann S."/>
            <person name="Alexander J.E."/>
            <person name="Rich S.A."/>
            <person name="Livny J."/>
            <person name="Vlamakis H."/>
            <person name="Clish C."/>
            <person name="Bullock K."/>
            <person name="Deik A."/>
            <person name="Scott J."/>
            <person name="Pierce K.A."/>
            <person name="Xavier R.J."/>
            <person name="Alm E.J."/>
        </authorList>
    </citation>
    <scope>NUCLEOTIDE SEQUENCE [LARGE SCALE GENOMIC DNA]</scope>
    <source>
        <strain evidence="18 21">BIOML-A15</strain>
        <strain evidence="17 22">BIOML-A41</strain>
    </source>
</reference>
<evidence type="ECO:0000256" key="10">
    <source>
        <dbReference type="ARBA" id="ARBA00022989"/>
    </source>
</evidence>
<dbReference type="SMART" id="SM00388">
    <property type="entry name" value="HisKA"/>
    <property type="match status" value="1"/>
</dbReference>
<dbReference type="GO" id="GO:0016020">
    <property type="term" value="C:membrane"/>
    <property type="evidence" value="ECO:0007669"/>
    <property type="project" value="UniProtKB-SubCell"/>
</dbReference>
<feature type="coiled-coil region" evidence="13">
    <location>
        <begin position="400"/>
        <end position="444"/>
    </location>
</feature>
<name>A0A395W1J6_BACOV</name>
<comment type="catalytic activity">
    <reaction evidence="1">
        <text>ATP + protein L-histidine = ADP + protein N-phospho-L-histidine.</text>
        <dbReference type="EC" id="2.7.13.3"/>
    </reaction>
</comment>
<dbReference type="GO" id="GO:0005524">
    <property type="term" value="F:ATP binding"/>
    <property type="evidence" value="ECO:0007669"/>
    <property type="project" value="UniProtKB-KW"/>
</dbReference>
<protein>
    <recommendedName>
        <fullName evidence="3">histidine kinase</fullName>
        <ecNumber evidence="3">2.7.13.3</ecNumber>
    </recommendedName>
</protein>
<evidence type="ECO:0000256" key="1">
    <source>
        <dbReference type="ARBA" id="ARBA00000085"/>
    </source>
</evidence>
<feature type="chain" id="PRO_5036545594" description="histidine kinase" evidence="15">
    <location>
        <begin position="32"/>
        <end position="664"/>
    </location>
</feature>
<evidence type="ECO:0000256" key="5">
    <source>
        <dbReference type="ARBA" id="ARBA00022679"/>
    </source>
</evidence>
<dbReference type="InterPro" id="IPR036097">
    <property type="entry name" value="HisK_dim/P_sf"/>
</dbReference>
<evidence type="ECO:0000256" key="4">
    <source>
        <dbReference type="ARBA" id="ARBA00022553"/>
    </source>
</evidence>
<proteinExistence type="predicted"/>
<dbReference type="EMBL" id="QRVZ01000009">
    <property type="protein sequence ID" value="RGS83286.1"/>
    <property type="molecule type" value="Genomic_DNA"/>
</dbReference>
<evidence type="ECO:0000256" key="2">
    <source>
        <dbReference type="ARBA" id="ARBA00004370"/>
    </source>
</evidence>
<dbReference type="SMART" id="SM00387">
    <property type="entry name" value="HATPase_c"/>
    <property type="match status" value="1"/>
</dbReference>
<dbReference type="Proteomes" id="UP000266492">
    <property type="component" value="Unassembled WGS sequence"/>
</dbReference>
<dbReference type="EC" id="2.7.13.3" evidence="3"/>
<keyword evidence="4" id="KW-0597">Phosphoprotein</keyword>
<dbReference type="AlphaFoldDB" id="A0A395W1J6"/>
<keyword evidence="10 14" id="KW-1133">Transmembrane helix</keyword>
<keyword evidence="13" id="KW-0175">Coiled coil</keyword>
<feature type="transmembrane region" description="Helical" evidence="14">
    <location>
        <begin position="374"/>
        <end position="394"/>
    </location>
</feature>
<dbReference type="Gene3D" id="1.10.287.130">
    <property type="match status" value="1"/>
</dbReference>
<dbReference type="SUPFAM" id="SSF55874">
    <property type="entry name" value="ATPase domain of HSP90 chaperone/DNA topoisomerase II/histidine kinase"/>
    <property type="match status" value="1"/>
</dbReference>
<evidence type="ECO:0000259" key="16">
    <source>
        <dbReference type="PROSITE" id="PS50109"/>
    </source>
</evidence>
<dbReference type="PANTHER" id="PTHR43711">
    <property type="entry name" value="TWO-COMPONENT HISTIDINE KINASE"/>
    <property type="match status" value="1"/>
</dbReference>
<keyword evidence="11" id="KW-0902">Two-component regulatory system</keyword>
<organism evidence="19 20">
    <name type="scientific">Bacteroides ovatus</name>
    <dbReference type="NCBI Taxonomy" id="28116"/>
    <lineage>
        <taxon>Bacteria</taxon>
        <taxon>Pseudomonadati</taxon>
        <taxon>Bacteroidota</taxon>
        <taxon>Bacteroidia</taxon>
        <taxon>Bacteroidales</taxon>
        <taxon>Bacteroidaceae</taxon>
        <taxon>Bacteroides</taxon>
    </lineage>
</organism>
<dbReference type="InterPro" id="IPR005467">
    <property type="entry name" value="His_kinase_dom"/>
</dbReference>
<dbReference type="Pfam" id="PF00512">
    <property type="entry name" value="HisKA"/>
    <property type="match status" value="1"/>
</dbReference>
<dbReference type="CDD" id="cd00082">
    <property type="entry name" value="HisKA"/>
    <property type="match status" value="1"/>
</dbReference>
<evidence type="ECO:0000313" key="17">
    <source>
        <dbReference type="EMBL" id="KAA4539734.1"/>
    </source>
</evidence>
<accession>A0A395W1J6</accession>
<dbReference type="EMBL" id="VWFP01000015">
    <property type="protein sequence ID" value="KAA4625560.1"/>
    <property type="molecule type" value="Genomic_DNA"/>
</dbReference>
<evidence type="ECO:0000256" key="6">
    <source>
        <dbReference type="ARBA" id="ARBA00022692"/>
    </source>
</evidence>
<evidence type="ECO:0000256" key="13">
    <source>
        <dbReference type="SAM" id="Coils"/>
    </source>
</evidence>
<keyword evidence="5" id="KW-0808">Transferase</keyword>
<feature type="domain" description="Histidine kinase" evidence="16">
    <location>
        <begin position="444"/>
        <end position="658"/>
    </location>
</feature>
<reference evidence="19 20" key="1">
    <citation type="submission" date="2018-08" db="EMBL/GenBank/DDBJ databases">
        <title>A genome reference for cultivated species of the human gut microbiota.</title>
        <authorList>
            <person name="Zou Y."/>
            <person name="Xue W."/>
            <person name="Luo G."/>
        </authorList>
    </citation>
    <scope>NUCLEOTIDE SEQUENCE [LARGE SCALE GENOMIC DNA]</scope>
    <source>
        <strain evidence="19 20">AF20-9LB</strain>
    </source>
</reference>
<keyword evidence="6 14" id="KW-0812">Transmembrane</keyword>
<evidence type="ECO:0000256" key="11">
    <source>
        <dbReference type="ARBA" id="ARBA00023012"/>
    </source>
</evidence>
<dbReference type="Proteomes" id="UP000478493">
    <property type="component" value="Unassembled WGS sequence"/>
</dbReference>
<dbReference type="EMBL" id="VWGP01000004">
    <property type="protein sequence ID" value="KAA4539734.1"/>
    <property type="molecule type" value="Genomic_DNA"/>
</dbReference>
<feature type="signal peptide" evidence="15">
    <location>
        <begin position="1"/>
        <end position="31"/>
    </location>
</feature>
<evidence type="ECO:0000256" key="14">
    <source>
        <dbReference type="SAM" id="Phobius"/>
    </source>
</evidence>